<dbReference type="InterPro" id="IPR001466">
    <property type="entry name" value="Beta-lactam-related"/>
</dbReference>
<evidence type="ECO:0000313" key="5">
    <source>
        <dbReference type="Proteomes" id="UP000275027"/>
    </source>
</evidence>
<keyword evidence="4" id="KW-1185">Reference proteome</keyword>
<dbReference type="PANTHER" id="PTHR46825">
    <property type="entry name" value="D-ALANYL-D-ALANINE-CARBOXYPEPTIDASE/ENDOPEPTIDASE AMPH"/>
    <property type="match status" value="1"/>
</dbReference>
<evidence type="ECO:0000313" key="4">
    <source>
        <dbReference type="Proteomes" id="UP000233767"/>
    </source>
</evidence>
<accession>A0A497U420</accession>
<organism evidence="3 5">
    <name type="scientific">Flavobacterium lindanitolerans</name>
    <dbReference type="NCBI Taxonomy" id="428988"/>
    <lineage>
        <taxon>Bacteria</taxon>
        <taxon>Pseudomonadati</taxon>
        <taxon>Bacteroidota</taxon>
        <taxon>Flavobacteriia</taxon>
        <taxon>Flavobacteriales</taxon>
        <taxon>Flavobacteriaceae</taxon>
        <taxon>Flavobacterium</taxon>
    </lineage>
</organism>
<feature type="domain" description="Beta-lactamase-related" evidence="1">
    <location>
        <begin position="32"/>
        <end position="327"/>
    </location>
</feature>
<dbReference type="InterPro" id="IPR050491">
    <property type="entry name" value="AmpC-like"/>
</dbReference>
<evidence type="ECO:0000313" key="2">
    <source>
        <dbReference type="EMBL" id="PKW30247.1"/>
    </source>
</evidence>
<dbReference type="Gene3D" id="3.40.710.10">
    <property type="entry name" value="DD-peptidase/beta-lactamase superfamily"/>
    <property type="match status" value="1"/>
</dbReference>
<proteinExistence type="predicted"/>
<dbReference type="Proteomes" id="UP000233767">
    <property type="component" value="Unassembled WGS sequence"/>
</dbReference>
<dbReference type="InterPro" id="IPR012338">
    <property type="entry name" value="Beta-lactam/transpept-like"/>
</dbReference>
<dbReference type="Proteomes" id="UP000275027">
    <property type="component" value="Unassembled WGS sequence"/>
</dbReference>
<name>A0A497U420_9FLAO</name>
<dbReference type="PANTHER" id="PTHR46825:SF9">
    <property type="entry name" value="BETA-LACTAMASE-RELATED DOMAIN-CONTAINING PROTEIN"/>
    <property type="match status" value="1"/>
</dbReference>
<dbReference type="RefSeq" id="WP_101471903.1">
    <property type="nucleotide sequence ID" value="NZ_PJND01000007.1"/>
</dbReference>
<dbReference type="EMBL" id="RCCB01000012">
    <property type="protein sequence ID" value="RLJ24587.1"/>
    <property type="molecule type" value="Genomic_DNA"/>
</dbReference>
<evidence type="ECO:0000313" key="3">
    <source>
        <dbReference type="EMBL" id="RLJ24587.1"/>
    </source>
</evidence>
<dbReference type="EMBL" id="PJND01000007">
    <property type="protein sequence ID" value="PKW30247.1"/>
    <property type="molecule type" value="Genomic_DNA"/>
</dbReference>
<reference evidence="2 4" key="1">
    <citation type="submission" date="2017-12" db="EMBL/GenBank/DDBJ databases">
        <title>Genomic Encyclopedia of Type Strains, Phase III (KMG-III): the genomes of soil and plant-associated and newly described type strains.</title>
        <authorList>
            <person name="Whitman W."/>
        </authorList>
    </citation>
    <scope>NUCLEOTIDE SEQUENCE [LARGE SCALE GENOMIC DNA]</scope>
    <source>
        <strain evidence="2 4">IP-10</strain>
    </source>
</reference>
<dbReference type="SUPFAM" id="SSF56601">
    <property type="entry name" value="beta-lactamase/transpeptidase-like"/>
    <property type="match status" value="1"/>
</dbReference>
<reference evidence="3 5" key="2">
    <citation type="submission" date="2018-10" db="EMBL/GenBank/DDBJ databases">
        <title>Genomic Encyclopedia of Archaeal and Bacterial Type Strains, Phase II (KMG-II): from individual species to whole genera.</title>
        <authorList>
            <person name="Goeker M."/>
        </authorList>
    </citation>
    <scope>NUCLEOTIDE SEQUENCE [LARGE SCALE GENOMIC DNA]</scope>
    <source>
        <strain evidence="3 5">DSM 21886</strain>
    </source>
</reference>
<dbReference type="PROSITE" id="PS51257">
    <property type="entry name" value="PROKAR_LIPOPROTEIN"/>
    <property type="match status" value="1"/>
</dbReference>
<sequence length="342" mass="38633">MKHFFLLVLSVIVFISCKNTPENNIKEIASSYNKKGAFNGALLVAKNGKILYDTVLGYSNFKTKEPLNSNTAFYIASLAKPFTALAIMQLKEQKKLSYDNPISLYIPNIPEFTQKVTIRQLLNHTAGIPDYEKEMPNVKNLMNEQVMQWLATKNSLNFSPGEKFEYSNTGYIILAAIIEKISGKSYAGFCKEAIFKPLNLNRTIVYDTTKPTITNRAIGYNKNKEPDDYSILTTGDGSIFSTTKDLFIWEQALYGQKLLSRKEMENAYKTATLNDGSISNYGFGWNIKEENGQKIVSHTGGLNGYRACIWRNLHEKTVVIVLTNQGDAFPLQEFMEAIEKEL</sequence>
<protein>
    <submittedName>
        <fullName evidence="3">CubicO group peptidase (Beta-lactamase class C family)</fullName>
    </submittedName>
</protein>
<evidence type="ECO:0000259" key="1">
    <source>
        <dbReference type="Pfam" id="PF00144"/>
    </source>
</evidence>
<gene>
    <name evidence="2" type="ORF">B0G92_1903</name>
    <name evidence="3" type="ORF">CLV50_2475</name>
</gene>
<comment type="caution">
    <text evidence="3">The sequence shown here is derived from an EMBL/GenBank/DDBJ whole genome shotgun (WGS) entry which is preliminary data.</text>
</comment>
<dbReference type="AlphaFoldDB" id="A0A497U420"/>
<dbReference type="Pfam" id="PF00144">
    <property type="entry name" value="Beta-lactamase"/>
    <property type="match status" value="1"/>
</dbReference>